<dbReference type="AlphaFoldDB" id="F9ZYS6"/>
<dbReference type="SUPFAM" id="SSF143631">
    <property type="entry name" value="ApbE-like"/>
    <property type="match status" value="1"/>
</dbReference>
<evidence type="ECO:0000313" key="14">
    <source>
        <dbReference type="Proteomes" id="UP000008888"/>
    </source>
</evidence>
<reference key="2">
    <citation type="submission" date="2011-05" db="EMBL/GenBank/DDBJ databases">
        <title>Complete genome sequence of the aerobic marine methanotroph Methylomonas methanica MC09.</title>
        <authorList>
            <person name="Boden R."/>
            <person name="Cunliffe M."/>
            <person name="Scanlan J."/>
            <person name="Moussard H."/>
            <person name="Kits K.D."/>
            <person name="Klotz M."/>
            <person name="Jetten M."/>
            <person name="Vuilleumier S."/>
            <person name="Han J."/>
            <person name="Peters L."/>
            <person name="Mikhailova N."/>
            <person name="Teshima H."/>
            <person name="Tapia R."/>
            <person name="Kyrpides N."/>
            <person name="Ivanova N."/>
            <person name="Pagani I."/>
            <person name="Cheng J.-F."/>
            <person name="Goodwin L."/>
            <person name="Han C."/>
            <person name="Hauser L."/>
            <person name="Land M."/>
            <person name="Lapidus A."/>
            <person name="Lucas S."/>
            <person name="Pitluck S."/>
            <person name="Woyke T."/>
            <person name="Stein L.Y."/>
            <person name="Murrell C."/>
        </authorList>
    </citation>
    <scope>NUCLEOTIDE SEQUENCE</scope>
    <source>
        <strain>MC09</strain>
    </source>
</reference>
<gene>
    <name evidence="13" type="ordered locus">Metme_0173</name>
</gene>
<keyword evidence="8 11" id="KW-0460">Magnesium</keyword>
<evidence type="ECO:0000256" key="8">
    <source>
        <dbReference type="ARBA" id="ARBA00022842"/>
    </source>
</evidence>
<dbReference type="eggNOG" id="COG1477">
    <property type="taxonomic scope" value="Bacteria"/>
</dbReference>
<evidence type="ECO:0000313" key="13">
    <source>
        <dbReference type="EMBL" id="AEF98622.1"/>
    </source>
</evidence>
<dbReference type="EMBL" id="CP002738">
    <property type="protein sequence ID" value="AEF98622.1"/>
    <property type="molecule type" value="Genomic_DNA"/>
</dbReference>
<reference evidence="13 14" key="1">
    <citation type="journal article" date="2011" name="J. Bacteriol.">
        <title>Complete Genome Sequence of the Aerobic Marine Methanotroph Methylomonas methanica MC09.</title>
        <authorList>
            <person name="Boden R."/>
            <person name="Cunliffe M."/>
            <person name="Scanlan J."/>
            <person name="Moussard H."/>
            <person name="Kits K.D."/>
            <person name="Klotz M.G."/>
            <person name="Jetten M.S."/>
            <person name="Vuilleumier S."/>
            <person name="Han J."/>
            <person name="Peters L."/>
            <person name="Mikhailova N."/>
            <person name="Teshima H."/>
            <person name="Tapia R."/>
            <person name="Kyrpides N."/>
            <person name="Ivanova N."/>
            <person name="Pagani I."/>
            <person name="Cheng J.F."/>
            <person name="Goodwin L."/>
            <person name="Han C."/>
            <person name="Hauser L."/>
            <person name="Land M.L."/>
            <person name="Lapidus A."/>
            <person name="Lucas S."/>
            <person name="Pitluck S."/>
            <person name="Woyke T."/>
            <person name="Stein L."/>
            <person name="Murrell J.C."/>
        </authorList>
    </citation>
    <scope>NUCLEOTIDE SEQUENCE [LARGE SCALE GENOMIC DNA]</scope>
    <source>
        <strain evidence="13 14">MC09</strain>
    </source>
</reference>
<dbReference type="GO" id="GO:0016740">
    <property type="term" value="F:transferase activity"/>
    <property type="evidence" value="ECO:0007669"/>
    <property type="project" value="UniProtKB-UniRule"/>
</dbReference>
<evidence type="ECO:0000256" key="10">
    <source>
        <dbReference type="ARBA" id="ARBA00048540"/>
    </source>
</evidence>
<reference evidence="14" key="3">
    <citation type="submission" date="2011-05" db="EMBL/GenBank/DDBJ databases">
        <title>Complete sequence of Methylomonas methanica MC09.</title>
        <authorList>
            <consortium name="US DOE Joint Genome Institute"/>
            <person name="Lucas S."/>
            <person name="Han J."/>
            <person name="Lapidus A."/>
            <person name="Cheng J.-F."/>
            <person name="Goodwin L."/>
            <person name="Pitluck S."/>
            <person name="Peters L."/>
            <person name="Mikhailova N."/>
            <person name="Teshima H."/>
            <person name="Han C."/>
            <person name="Tapia R."/>
            <person name="Land M."/>
            <person name="Hauser L."/>
            <person name="Kyrpides N."/>
            <person name="Ivanova N."/>
            <person name="Pagani I."/>
            <person name="Stein L."/>
            <person name="Woyke T."/>
        </authorList>
    </citation>
    <scope>NUCLEOTIDE SEQUENCE [LARGE SCALE GENOMIC DNA]</scope>
    <source>
        <strain evidence="14">MC09</strain>
    </source>
</reference>
<dbReference type="EC" id="2.7.1.180" evidence="2 11"/>
<name>F9ZYS6_METMM</name>
<protein>
    <recommendedName>
        <fullName evidence="3 11">FAD:protein FMN transferase</fullName>
        <ecNumber evidence="2 11">2.7.1.180</ecNumber>
    </recommendedName>
    <alternativeName>
        <fullName evidence="9 11">Flavin transferase</fullName>
    </alternativeName>
</protein>
<keyword evidence="6 11" id="KW-0479">Metal-binding</keyword>
<evidence type="ECO:0000256" key="12">
    <source>
        <dbReference type="PIRSR" id="PIRSR006268-2"/>
    </source>
</evidence>
<organism evidence="13 14">
    <name type="scientific">Methylomonas methanica (strain DSM 25384 / MC09)</name>
    <dbReference type="NCBI Taxonomy" id="857087"/>
    <lineage>
        <taxon>Bacteria</taxon>
        <taxon>Pseudomonadati</taxon>
        <taxon>Pseudomonadota</taxon>
        <taxon>Gammaproteobacteria</taxon>
        <taxon>Methylococcales</taxon>
        <taxon>Methylococcaceae</taxon>
        <taxon>Methylomonas</taxon>
    </lineage>
</organism>
<dbReference type="RefSeq" id="WP_013816895.1">
    <property type="nucleotide sequence ID" value="NC_015572.1"/>
</dbReference>
<evidence type="ECO:0000256" key="1">
    <source>
        <dbReference type="ARBA" id="ARBA00008282"/>
    </source>
</evidence>
<proteinExistence type="inferred from homology"/>
<dbReference type="InterPro" id="IPR024932">
    <property type="entry name" value="ApbE"/>
</dbReference>
<accession>F9ZYS6</accession>
<dbReference type="Proteomes" id="UP000008888">
    <property type="component" value="Chromosome"/>
</dbReference>
<evidence type="ECO:0000256" key="5">
    <source>
        <dbReference type="ARBA" id="ARBA00022679"/>
    </source>
</evidence>
<evidence type="ECO:0000256" key="3">
    <source>
        <dbReference type="ARBA" id="ARBA00016337"/>
    </source>
</evidence>
<evidence type="ECO:0000256" key="9">
    <source>
        <dbReference type="ARBA" id="ARBA00031306"/>
    </source>
</evidence>
<keyword evidence="14" id="KW-1185">Reference proteome</keyword>
<evidence type="ECO:0000256" key="2">
    <source>
        <dbReference type="ARBA" id="ARBA00011955"/>
    </source>
</evidence>
<comment type="similarity">
    <text evidence="1 11">Belongs to the ApbE family.</text>
</comment>
<dbReference type="HOGENOM" id="CLU_044403_2_1_6"/>
<dbReference type="Gene3D" id="3.10.520.10">
    <property type="entry name" value="ApbE-like domains"/>
    <property type="match status" value="1"/>
</dbReference>
<dbReference type="PIRSF" id="PIRSF006268">
    <property type="entry name" value="ApbE"/>
    <property type="match status" value="1"/>
</dbReference>
<comment type="catalytic activity">
    <reaction evidence="10 11">
        <text>L-threonyl-[protein] + FAD = FMN-L-threonyl-[protein] + AMP + H(+)</text>
        <dbReference type="Rhea" id="RHEA:36847"/>
        <dbReference type="Rhea" id="RHEA-COMP:11060"/>
        <dbReference type="Rhea" id="RHEA-COMP:11061"/>
        <dbReference type="ChEBI" id="CHEBI:15378"/>
        <dbReference type="ChEBI" id="CHEBI:30013"/>
        <dbReference type="ChEBI" id="CHEBI:57692"/>
        <dbReference type="ChEBI" id="CHEBI:74257"/>
        <dbReference type="ChEBI" id="CHEBI:456215"/>
        <dbReference type="EC" id="2.7.1.180"/>
    </reaction>
</comment>
<sequence length="296" mass="32550">MQDVFNFGFKAMGSPCSVQFLADSPAIAESVYQSVIARIAELERRYSRYREDSLISEINRQAGFGVRTVSDPETHALLQYADQCYKESGGLFDVTSGVLRHLWNFESIGIPGKQELTDVLPLIGWKKVQWDEQSVYLPHCGMELDFGGIVKEYAADAAAALFCRQGIVSGVIELGGDIRVIGPLPDGRGWPVAVRDPRQTDKVVARFELTRGALATSGDYERFQLIDGVRYSHIMNPKTGWPVAGLRAVSVMADQCVLAGSIATIAMLKANKGLGWLRSCGLPFLCCRNNGRILNK</sequence>
<comment type="cofactor">
    <cofactor evidence="12">
        <name>Mg(2+)</name>
        <dbReference type="ChEBI" id="CHEBI:18420"/>
    </cofactor>
    <cofactor evidence="12">
        <name>Mn(2+)</name>
        <dbReference type="ChEBI" id="CHEBI:29035"/>
    </cofactor>
    <text evidence="12">Magnesium. Can also use manganese.</text>
</comment>
<dbReference type="KEGG" id="mmt:Metme_0173"/>
<keyword evidence="7 11" id="KW-0274">FAD</keyword>
<feature type="binding site" evidence="12">
    <location>
        <position position="148"/>
    </location>
    <ligand>
        <name>Mg(2+)</name>
        <dbReference type="ChEBI" id="CHEBI:18420"/>
    </ligand>
</feature>
<evidence type="ECO:0000256" key="11">
    <source>
        <dbReference type="PIRNR" id="PIRNR006268"/>
    </source>
</evidence>
<evidence type="ECO:0000256" key="6">
    <source>
        <dbReference type="ARBA" id="ARBA00022723"/>
    </source>
</evidence>
<keyword evidence="5 11" id="KW-0808">Transferase</keyword>
<keyword evidence="13" id="KW-0449">Lipoprotein</keyword>
<dbReference type="OrthoDB" id="9778595at2"/>
<dbReference type="Pfam" id="PF02424">
    <property type="entry name" value="ApbE"/>
    <property type="match status" value="1"/>
</dbReference>
<keyword evidence="4 11" id="KW-0285">Flavoprotein</keyword>
<dbReference type="PANTHER" id="PTHR30040:SF2">
    <property type="entry name" value="FAD:PROTEIN FMN TRANSFERASE"/>
    <property type="match status" value="1"/>
</dbReference>
<dbReference type="PANTHER" id="PTHR30040">
    <property type="entry name" value="THIAMINE BIOSYNTHESIS LIPOPROTEIN APBE"/>
    <property type="match status" value="1"/>
</dbReference>
<feature type="binding site" evidence="12">
    <location>
        <position position="264"/>
    </location>
    <ligand>
        <name>Mg(2+)</name>
        <dbReference type="ChEBI" id="CHEBI:18420"/>
    </ligand>
</feature>
<evidence type="ECO:0000256" key="4">
    <source>
        <dbReference type="ARBA" id="ARBA00022630"/>
    </source>
</evidence>
<evidence type="ECO:0000256" key="7">
    <source>
        <dbReference type="ARBA" id="ARBA00022827"/>
    </source>
</evidence>
<dbReference type="InterPro" id="IPR003374">
    <property type="entry name" value="ApbE-like_sf"/>
</dbReference>
<dbReference type="STRING" id="857087.Metme_0173"/>
<dbReference type="GO" id="GO:0046872">
    <property type="term" value="F:metal ion binding"/>
    <property type="evidence" value="ECO:0007669"/>
    <property type="project" value="UniProtKB-UniRule"/>
</dbReference>